<evidence type="ECO:0000256" key="2">
    <source>
        <dbReference type="SAM" id="Phobius"/>
    </source>
</evidence>
<keyword evidence="2" id="KW-0472">Membrane</keyword>
<sequence>MEEAIRTAVDFVVPVVEAIGATVIIVGVLVSFAAYVLSELRIRPAPYEQVRLQLGRFLALGLEFQLASDILSTAVSPSFADRQAGGHRHDPDRPQLLPGSGASAGARVRADTARARR</sequence>
<feature type="transmembrane region" description="Helical" evidence="2">
    <location>
        <begin position="12"/>
        <end position="37"/>
    </location>
</feature>
<dbReference type="InterPro" id="IPR012427">
    <property type="entry name" value="DUF1622"/>
</dbReference>
<protein>
    <submittedName>
        <fullName evidence="3">Uncharacterized protein</fullName>
    </submittedName>
</protein>
<dbReference type="EMBL" id="CADCVU010000033">
    <property type="protein sequence ID" value="CAA9484753.1"/>
    <property type="molecule type" value="Genomic_DNA"/>
</dbReference>
<dbReference type="Pfam" id="PF07784">
    <property type="entry name" value="DUF1622"/>
    <property type="match status" value="1"/>
</dbReference>
<dbReference type="PANTHER" id="PTHR38468:SF1">
    <property type="entry name" value="SLL0939 PROTEIN"/>
    <property type="match status" value="1"/>
</dbReference>
<gene>
    <name evidence="3" type="ORF">AVDCRST_MAG45-379</name>
</gene>
<feature type="region of interest" description="Disordered" evidence="1">
    <location>
        <begin position="80"/>
        <end position="117"/>
    </location>
</feature>
<keyword evidence="2" id="KW-1133">Transmembrane helix</keyword>
<organism evidence="3">
    <name type="scientific">uncultured Solirubrobacterales bacterium</name>
    <dbReference type="NCBI Taxonomy" id="768556"/>
    <lineage>
        <taxon>Bacteria</taxon>
        <taxon>Bacillati</taxon>
        <taxon>Actinomycetota</taxon>
        <taxon>Thermoleophilia</taxon>
        <taxon>Solirubrobacterales</taxon>
        <taxon>environmental samples</taxon>
    </lineage>
</organism>
<accession>A0A6J4RY62</accession>
<evidence type="ECO:0000256" key="1">
    <source>
        <dbReference type="SAM" id="MobiDB-lite"/>
    </source>
</evidence>
<dbReference type="PANTHER" id="PTHR38468">
    <property type="entry name" value="SLL0939 PROTEIN"/>
    <property type="match status" value="1"/>
</dbReference>
<evidence type="ECO:0000313" key="3">
    <source>
        <dbReference type="EMBL" id="CAA9484753.1"/>
    </source>
</evidence>
<reference evidence="3" key="1">
    <citation type="submission" date="2020-02" db="EMBL/GenBank/DDBJ databases">
        <authorList>
            <person name="Meier V. D."/>
        </authorList>
    </citation>
    <scope>NUCLEOTIDE SEQUENCE</scope>
    <source>
        <strain evidence="3">AVDCRST_MAG45</strain>
    </source>
</reference>
<name>A0A6J4RY62_9ACTN</name>
<proteinExistence type="predicted"/>
<dbReference type="AlphaFoldDB" id="A0A6J4RY62"/>
<keyword evidence="2" id="KW-0812">Transmembrane</keyword>
<feature type="compositionally biased region" description="Basic and acidic residues" evidence="1">
    <location>
        <begin position="108"/>
        <end position="117"/>
    </location>
</feature>